<protein>
    <submittedName>
        <fullName evidence="1">Uncharacterized protein</fullName>
    </submittedName>
</protein>
<evidence type="ECO:0000313" key="2">
    <source>
        <dbReference type="Proteomes" id="UP000514713"/>
    </source>
</evidence>
<sequence>MSAAVASPRTLTLKQAALLAFVFATQRYRERHAVRVRRERYYELS</sequence>
<reference evidence="2" key="1">
    <citation type="submission" date="2020-06" db="EMBL/GenBank/DDBJ databases">
        <title>Nostoc edaphicum CCNP1411 genome.</title>
        <authorList>
            <person name="Fidor A."/>
            <person name="Grabski M."/>
            <person name="Gawor J."/>
            <person name="Gromadka R."/>
            <person name="Wegrzyn G."/>
            <person name="Mazur-Marzec H."/>
        </authorList>
    </citation>
    <scope>NUCLEOTIDE SEQUENCE [LARGE SCALE GENOMIC DNA]</scope>
    <source>
        <strain evidence="2">CCNP1411</strain>
    </source>
</reference>
<accession>A0A7D7LCQ0</accession>
<dbReference type="AlphaFoldDB" id="A0A7D7LCQ0"/>
<dbReference type="EMBL" id="CP054698">
    <property type="protein sequence ID" value="QMS90133.1"/>
    <property type="molecule type" value="Genomic_DNA"/>
</dbReference>
<evidence type="ECO:0000313" key="1">
    <source>
        <dbReference type="EMBL" id="QMS90133.1"/>
    </source>
</evidence>
<proteinExistence type="predicted"/>
<dbReference type="Proteomes" id="UP000514713">
    <property type="component" value="Chromosome"/>
</dbReference>
<name>A0A7D7LCQ0_9NOSO</name>
<organism evidence="1 2">
    <name type="scientific">Nostoc edaphicum CCNP1411</name>
    <dbReference type="NCBI Taxonomy" id="1472755"/>
    <lineage>
        <taxon>Bacteria</taxon>
        <taxon>Bacillati</taxon>
        <taxon>Cyanobacteriota</taxon>
        <taxon>Cyanophyceae</taxon>
        <taxon>Nostocales</taxon>
        <taxon>Nostocaceae</taxon>
        <taxon>Nostoc</taxon>
    </lineage>
</organism>
<keyword evidence="2" id="KW-1185">Reference proteome</keyword>
<gene>
    <name evidence="1" type="ORF">HUN01_22020</name>
</gene>
<dbReference type="KEGG" id="ned:HUN01_22020"/>
<dbReference type="RefSeq" id="WP_181927985.1">
    <property type="nucleotide sequence ID" value="NZ_CP054698.1"/>
</dbReference>